<evidence type="ECO:0000313" key="3">
    <source>
        <dbReference type="Proteomes" id="UP000053647"/>
    </source>
</evidence>
<feature type="region of interest" description="Disordered" evidence="1">
    <location>
        <begin position="157"/>
        <end position="184"/>
    </location>
</feature>
<protein>
    <submittedName>
        <fullName evidence="2">Uncharacterized protein</fullName>
    </submittedName>
</protein>
<sequence>MPSSGRRNLRPTLEPLDIELLTASFCDLQVLLDLSPYHPTSPTSRLSPDSCLPLDSHVSPNSRISPTCTRLSHLSPERDSHVTPAPRLSPVPARLGLTLADGNIRAFHHSTPLHNPLNTPLLSPGSPLSPLTPSSSGASSPDLVTQFDLLLALDPNHASVDSRAPPHPATNSDRPRPSQMPENILRVPNTPVPVAHPPLQPPMAAPFTMPLRGTKDTPKFQGKIIAELPRFLEDVGILADQAQLDHMGKIRAAIRYAALDEAELWETLESATAVPANWANFVTAVKQLYPGCEGADRYYRSDLHNLVQEYCVKPMKNREELGEYHRKFQKVAV</sequence>
<organism evidence="2 3">
    <name type="scientific">Paxillus involutus ATCC 200175</name>
    <dbReference type="NCBI Taxonomy" id="664439"/>
    <lineage>
        <taxon>Eukaryota</taxon>
        <taxon>Fungi</taxon>
        <taxon>Dikarya</taxon>
        <taxon>Basidiomycota</taxon>
        <taxon>Agaricomycotina</taxon>
        <taxon>Agaricomycetes</taxon>
        <taxon>Agaricomycetidae</taxon>
        <taxon>Boletales</taxon>
        <taxon>Paxilineae</taxon>
        <taxon>Paxillaceae</taxon>
        <taxon>Paxillus</taxon>
    </lineage>
</organism>
<dbReference type="AlphaFoldDB" id="A0A0C9TK63"/>
<dbReference type="OrthoDB" id="2690429at2759"/>
<feature type="region of interest" description="Disordered" evidence="1">
    <location>
        <begin position="115"/>
        <end position="140"/>
    </location>
</feature>
<reference evidence="2 3" key="1">
    <citation type="submission" date="2014-06" db="EMBL/GenBank/DDBJ databases">
        <authorList>
            <consortium name="DOE Joint Genome Institute"/>
            <person name="Kuo A."/>
            <person name="Kohler A."/>
            <person name="Nagy L.G."/>
            <person name="Floudas D."/>
            <person name="Copeland A."/>
            <person name="Barry K.W."/>
            <person name="Cichocki N."/>
            <person name="Veneault-Fourrey C."/>
            <person name="LaButti K."/>
            <person name="Lindquist E.A."/>
            <person name="Lipzen A."/>
            <person name="Lundell T."/>
            <person name="Morin E."/>
            <person name="Murat C."/>
            <person name="Sun H."/>
            <person name="Tunlid A."/>
            <person name="Henrissat B."/>
            <person name="Grigoriev I.V."/>
            <person name="Hibbett D.S."/>
            <person name="Martin F."/>
            <person name="Nordberg H.P."/>
            <person name="Cantor M.N."/>
            <person name="Hua S.X."/>
        </authorList>
    </citation>
    <scope>NUCLEOTIDE SEQUENCE [LARGE SCALE GENOMIC DNA]</scope>
    <source>
        <strain evidence="2 3">ATCC 200175</strain>
    </source>
</reference>
<evidence type="ECO:0000313" key="2">
    <source>
        <dbReference type="EMBL" id="KIJ07701.1"/>
    </source>
</evidence>
<gene>
    <name evidence="2" type="ORF">PAXINDRAFT_19133</name>
</gene>
<keyword evidence="3" id="KW-1185">Reference proteome</keyword>
<dbReference type="HOGENOM" id="CLU_049924_1_0_1"/>
<dbReference type="EMBL" id="KN819809">
    <property type="protein sequence ID" value="KIJ07701.1"/>
    <property type="molecule type" value="Genomic_DNA"/>
</dbReference>
<proteinExistence type="predicted"/>
<reference evidence="3" key="2">
    <citation type="submission" date="2015-01" db="EMBL/GenBank/DDBJ databases">
        <title>Evolutionary Origins and Diversification of the Mycorrhizal Mutualists.</title>
        <authorList>
            <consortium name="DOE Joint Genome Institute"/>
            <consortium name="Mycorrhizal Genomics Consortium"/>
            <person name="Kohler A."/>
            <person name="Kuo A."/>
            <person name="Nagy L.G."/>
            <person name="Floudas D."/>
            <person name="Copeland A."/>
            <person name="Barry K.W."/>
            <person name="Cichocki N."/>
            <person name="Veneault-Fourrey C."/>
            <person name="LaButti K."/>
            <person name="Lindquist E.A."/>
            <person name="Lipzen A."/>
            <person name="Lundell T."/>
            <person name="Morin E."/>
            <person name="Murat C."/>
            <person name="Riley R."/>
            <person name="Ohm R."/>
            <person name="Sun H."/>
            <person name="Tunlid A."/>
            <person name="Henrissat B."/>
            <person name="Grigoriev I.V."/>
            <person name="Hibbett D.S."/>
            <person name="Martin F."/>
        </authorList>
    </citation>
    <scope>NUCLEOTIDE SEQUENCE [LARGE SCALE GENOMIC DNA]</scope>
    <source>
        <strain evidence="3">ATCC 200175</strain>
    </source>
</reference>
<accession>A0A0C9TK63</accession>
<dbReference type="Proteomes" id="UP000053647">
    <property type="component" value="Unassembled WGS sequence"/>
</dbReference>
<evidence type="ECO:0000256" key="1">
    <source>
        <dbReference type="SAM" id="MobiDB-lite"/>
    </source>
</evidence>
<name>A0A0C9TK63_PAXIN</name>